<dbReference type="EMBL" id="ANFO01001227">
    <property type="protein sequence ID" value="KGQ03417.1"/>
    <property type="molecule type" value="Genomic_DNA"/>
</dbReference>
<keyword evidence="2" id="KW-0349">Heme</keyword>
<feature type="transmembrane region" description="Helical" evidence="8">
    <location>
        <begin position="162"/>
        <end position="180"/>
    </location>
</feature>
<comment type="caution">
    <text evidence="9">The sequence shown here is derived from an EMBL/GenBank/DDBJ whole genome shotgun (WGS) entry which is preliminary data.</text>
</comment>
<feature type="transmembrane region" description="Helical" evidence="8">
    <location>
        <begin position="78"/>
        <end position="101"/>
    </location>
</feature>
<dbReference type="InterPro" id="IPR034804">
    <property type="entry name" value="SQR/QFR_C/D"/>
</dbReference>
<proteinExistence type="predicted"/>
<protein>
    <submittedName>
        <fullName evidence="9">Succinate dehydrogenase cytochrome B subunit</fullName>
    </submittedName>
</protein>
<dbReference type="eggNOG" id="KOG0449">
    <property type="taxonomic scope" value="Eukaryota"/>
</dbReference>
<dbReference type="GO" id="GO:0009055">
    <property type="term" value="F:electron transfer activity"/>
    <property type="evidence" value="ECO:0007669"/>
    <property type="project" value="InterPro"/>
</dbReference>
<dbReference type="AlphaFoldDB" id="A0A0A2VAP3"/>
<dbReference type="SUPFAM" id="SSF81343">
    <property type="entry name" value="Fumarate reductase respiratory complex transmembrane subunits"/>
    <property type="match status" value="1"/>
</dbReference>
<keyword evidence="7 8" id="KW-0472">Membrane</keyword>
<dbReference type="PANTHER" id="PTHR10978:SF5">
    <property type="entry name" value="SUCCINATE DEHYDROGENASE CYTOCHROME B560 SUBUNIT, MITOCHONDRIAL"/>
    <property type="match status" value="1"/>
</dbReference>
<evidence type="ECO:0000256" key="6">
    <source>
        <dbReference type="ARBA" id="ARBA00023004"/>
    </source>
</evidence>
<evidence type="ECO:0000256" key="3">
    <source>
        <dbReference type="ARBA" id="ARBA00022692"/>
    </source>
</evidence>
<dbReference type="STRING" id="1245745.A0A0A2VAP3"/>
<dbReference type="GO" id="GO:0046872">
    <property type="term" value="F:metal ion binding"/>
    <property type="evidence" value="ECO:0007669"/>
    <property type="project" value="UniProtKB-KW"/>
</dbReference>
<comment type="subcellular location">
    <subcellularLocation>
        <location evidence="1">Membrane</location>
    </subcellularLocation>
</comment>
<name>A0A0A2VAP3_BEABA</name>
<dbReference type="InterPro" id="IPR000701">
    <property type="entry name" value="SuccDH_FuR_B_TM-su"/>
</dbReference>
<sequence>MIAQRVGVAAMRRTVFSQNMPRLAMAARISTTQARPIETTRLSPPEGDSILAKQRLQRPISPHLGIYKRSQTWFSASAWTRITGCTLSGTAYAYFLTYLIAPLAGFHVESQSLVAGFAALPFAVQGLIKLGLGFPFVFHFINGMRHLSYDLLKGFAKKQIRTSERTILGVSLLTTLYLAFGL</sequence>
<keyword evidence="5 8" id="KW-1133">Transmembrane helix</keyword>
<dbReference type="Proteomes" id="UP000030106">
    <property type="component" value="Unassembled WGS sequence"/>
</dbReference>
<organism evidence="9 10">
    <name type="scientific">Beauveria bassiana D1-5</name>
    <dbReference type="NCBI Taxonomy" id="1245745"/>
    <lineage>
        <taxon>Eukaryota</taxon>
        <taxon>Fungi</taxon>
        <taxon>Dikarya</taxon>
        <taxon>Ascomycota</taxon>
        <taxon>Pezizomycotina</taxon>
        <taxon>Sordariomycetes</taxon>
        <taxon>Hypocreomycetidae</taxon>
        <taxon>Hypocreales</taxon>
        <taxon>Cordycipitaceae</taxon>
        <taxon>Beauveria</taxon>
    </lineage>
</organism>
<gene>
    <name evidence="9" type="ORF">BBAD15_g11353</name>
</gene>
<dbReference type="Gene3D" id="1.20.1300.10">
    <property type="entry name" value="Fumarate reductase/succinate dehydrogenase, transmembrane subunit"/>
    <property type="match status" value="1"/>
</dbReference>
<dbReference type="NCBIfam" id="TIGR02970">
    <property type="entry name" value="succ_dehyd_cytB"/>
    <property type="match status" value="1"/>
</dbReference>
<feature type="transmembrane region" description="Helical" evidence="8">
    <location>
        <begin position="113"/>
        <end position="141"/>
    </location>
</feature>
<dbReference type="Pfam" id="PF01127">
    <property type="entry name" value="Sdh_cyt"/>
    <property type="match status" value="1"/>
</dbReference>
<keyword evidence="6" id="KW-0408">Iron</keyword>
<evidence type="ECO:0000256" key="4">
    <source>
        <dbReference type="ARBA" id="ARBA00022723"/>
    </source>
</evidence>
<evidence type="ECO:0000313" key="9">
    <source>
        <dbReference type="EMBL" id="KGQ03417.1"/>
    </source>
</evidence>
<evidence type="ECO:0000256" key="2">
    <source>
        <dbReference type="ARBA" id="ARBA00022617"/>
    </source>
</evidence>
<dbReference type="OrthoDB" id="588261at2759"/>
<dbReference type="GO" id="GO:0006099">
    <property type="term" value="P:tricarboxylic acid cycle"/>
    <property type="evidence" value="ECO:0007669"/>
    <property type="project" value="InterPro"/>
</dbReference>
<evidence type="ECO:0000256" key="5">
    <source>
        <dbReference type="ARBA" id="ARBA00022989"/>
    </source>
</evidence>
<evidence type="ECO:0000256" key="7">
    <source>
        <dbReference type="ARBA" id="ARBA00023136"/>
    </source>
</evidence>
<dbReference type="InterPro" id="IPR014314">
    <property type="entry name" value="Succ_DH_cytb556"/>
</dbReference>
<keyword evidence="3 8" id="KW-0812">Transmembrane</keyword>
<reference evidence="9 10" key="1">
    <citation type="submission" date="2012-10" db="EMBL/GenBank/DDBJ databases">
        <title>Genome sequencing and analysis of entomopathogenic fungi Beauveria bassiana D1-5.</title>
        <authorList>
            <person name="Li Q."/>
            <person name="Wang L."/>
            <person name="Zhang Z."/>
            <person name="Wang Q."/>
            <person name="Ren J."/>
            <person name="Wang M."/>
            <person name="Xu W."/>
            <person name="Wang J."/>
            <person name="Lu Y."/>
            <person name="Du Q."/>
            <person name="Sun Z."/>
        </authorList>
    </citation>
    <scope>NUCLEOTIDE SEQUENCE [LARGE SCALE GENOMIC DNA]</scope>
    <source>
        <strain evidence="9 10">D1-5</strain>
    </source>
</reference>
<dbReference type="GO" id="GO:0016020">
    <property type="term" value="C:membrane"/>
    <property type="evidence" value="ECO:0007669"/>
    <property type="project" value="UniProtKB-SubCell"/>
</dbReference>
<dbReference type="GO" id="GO:0005739">
    <property type="term" value="C:mitochondrion"/>
    <property type="evidence" value="ECO:0007669"/>
    <property type="project" value="GOC"/>
</dbReference>
<keyword evidence="4" id="KW-0479">Metal-binding</keyword>
<accession>A0A0A2VAP3</accession>
<evidence type="ECO:0000256" key="8">
    <source>
        <dbReference type="SAM" id="Phobius"/>
    </source>
</evidence>
<dbReference type="CDD" id="cd03499">
    <property type="entry name" value="SQR_TypeC_SdhC"/>
    <property type="match status" value="1"/>
</dbReference>
<evidence type="ECO:0000313" key="10">
    <source>
        <dbReference type="Proteomes" id="UP000030106"/>
    </source>
</evidence>
<evidence type="ECO:0000256" key="1">
    <source>
        <dbReference type="ARBA" id="ARBA00004370"/>
    </source>
</evidence>
<dbReference type="HOGENOM" id="CLU_094691_0_1_1"/>
<dbReference type="GO" id="GO:0006121">
    <property type="term" value="P:mitochondrial electron transport, succinate to ubiquinone"/>
    <property type="evidence" value="ECO:0007669"/>
    <property type="project" value="TreeGrafter"/>
</dbReference>
<dbReference type="PANTHER" id="PTHR10978">
    <property type="entry name" value="SUCCINATE DEHYDROGENASE CYTOCHROME B560 SUBUNIT"/>
    <property type="match status" value="1"/>
</dbReference>